<proteinExistence type="predicted"/>
<keyword evidence="2" id="KW-0560">Oxidoreductase</keyword>
<name>A0A5N7BV72_PETAA</name>
<reference evidence="3" key="1">
    <citation type="submission" date="2019-04" db="EMBL/GenBank/DDBJ databases">
        <title>Friends and foes A comparative genomics studyof 23 Aspergillus species from section Flavi.</title>
        <authorList>
            <consortium name="DOE Joint Genome Institute"/>
            <person name="Kjaerbolling I."/>
            <person name="Vesth T."/>
            <person name="Frisvad J.C."/>
            <person name="Nybo J.L."/>
            <person name="Theobald S."/>
            <person name="Kildgaard S."/>
            <person name="Isbrandt T."/>
            <person name="Kuo A."/>
            <person name="Sato A."/>
            <person name="Lyhne E.K."/>
            <person name="Kogle M.E."/>
            <person name="Wiebenga A."/>
            <person name="Kun R.S."/>
            <person name="Lubbers R.J."/>
            <person name="Makela M.R."/>
            <person name="Barry K."/>
            <person name="Chovatia M."/>
            <person name="Clum A."/>
            <person name="Daum C."/>
            <person name="Haridas S."/>
            <person name="He G."/>
            <person name="LaButti K."/>
            <person name="Lipzen A."/>
            <person name="Mondo S."/>
            <person name="Riley R."/>
            <person name="Salamov A."/>
            <person name="Simmons B.A."/>
            <person name="Magnuson J.K."/>
            <person name="Henrissat B."/>
            <person name="Mortensen U.H."/>
            <person name="Larsen T.O."/>
            <person name="Devries R.P."/>
            <person name="Grigoriev I.V."/>
            <person name="Machida M."/>
            <person name="Baker S.E."/>
            <person name="Andersen M.R."/>
        </authorList>
    </citation>
    <scope>NUCLEOTIDE SEQUENCE [LARGE SCALE GENOMIC DNA]</scope>
    <source>
        <strain evidence="3">IBT 14317</strain>
    </source>
</reference>
<gene>
    <name evidence="3" type="ORF">BDV23DRAFT_164798</name>
</gene>
<dbReference type="InterPro" id="IPR002347">
    <property type="entry name" value="SDR_fam"/>
</dbReference>
<dbReference type="GO" id="GO:0016491">
    <property type="term" value="F:oxidoreductase activity"/>
    <property type="evidence" value="ECO:0007669"/>
    <property type="project" value="UniProtKB-KW"/>
</dbReference>
<dbReference type="NCBIfam" id="NF005559">
    <property type="entry name" value="PRK07231.1"/>
    <property type="match status" value="1"/>
</dbReference>
<evidence type="ECO:0000256" key="2">
    <source>
        <dbReference type="ARBA" id="ARBA00023002"/>
    </source>
</evidence>
<dbReference type="PRINTS" id="PR00081">
    <property type="entry name" value="GDHRDH"/>
</dbReference>
<dbReference type="OrthoDB" id="294295at2759"/>
<sequence>MSARLQGKVAIVTGGSKGYGEGIATKFVQEGAKVVIGDVDDTNGAKVASRLDCTFVKADVTQRLDWQSLLDTAVRVYGGLNIVVNNAGYCNGQKPTEEVTDTEFEKLININLKSLFLSSNVILPYFLGRDQPAVFVNIASASARRPRPGFTWYGASKAAIINAVNAMALEYAPRQIRFNTINPAGGLTDMTKDFLSQPETRSKFLETIPMGRLCKPCDVANAACFLASDEADYITGTIIDVDGGRSV</sequence>
<dbReference type="PANTHER" id="PTHR43639">
    <property type="entry name" value="OXIDOREDUCTASE, SHORT-CHAIN DEHYDROGENASE/REDUCTASE FAMILY (AFU_ORTHOLOGUE AFUA_5G02870)"/>
    <property type="match status" value="1"/>
</dbReference>
<dbReference type="EMBL" id="ML735332">
    <property type="protein sequence ID" value="KAE8385553.1"/>
    <property type="molecule type" value="Genomic_DNA"/>
</dbReference>
<dbReference type="InterPro" id="IPR036291">
    <property type="entry name" value="NAD(P)-bd_dom_sf"/>
</dbReference>
<dbReference type="Proteomes" id="UP000326877">
    <property type="component" value="Unassembled WGS sequence"/>
</dbReference>
<evidence type="ECO:0008006" key="4">
    <source>
        <dbReference type="Google" id="ProtNLM"/>
    </source>
</evidence>
<dbReference type="Gene3D" id="3.40.50.720">
    <property type="entry name" value="NAD(P)-binding Rossmann-like Domain"/>
    <property type="match status" value="1"/>
</dbReference>
<organism evidence="3">
    <name type="scientific">Petromyces alliaceus</name>
    <name type="common">Aspergillus alliaceus</name>
    <dbReference type="NCBI Taxonomy" id="209559"/>
    <lineage>
        <taxon>Eukaryota</taxon>
        <taxon>Fungi</taxon>
        <taxon>Dikarya</taxon>
        <taxon>Ascomycota</taxon>
        <taxon>Pezizomycotina</taxon>
        <taxon>Eurotiomycetes</taxon>
        <taxon>Eurotiomycetidae</taxon>
        <taxon>Eurotiales</taxon>
        <taxon>Aspergillaceae</taxon>
        <taxon>Aspergillus</taxon>
        <taxon>Aspergillus subgen. Circumdati</taxon>
    </lineage>
</organism>
<dbReference type="FunFam" id="3.40.50.720:FF:000084">
    <property type="entry name" value="Short-chain dehydrogenase reductase"/>
    <property type="match status" value="1"/>
</dbReference>
<dbReference type="Pfam" id="PF13561">
    <property type="entry name" value="adh_short_C2"/>
    <property type="match status" value="1"/>
</dbReference>
<dbReference type="AlphaFoldDB" id="A0A5N7BV72"/>
<protein>
    <recommendedName>
        <fullName evidence="4">Oxidoreductase</fullName>
    </recommendedName>
</protein>
<evidence type="ECO:0000313" key="3">
    <source>
        <dbReference type="EMBL" id="KAE8385553.1"/>
    </source>
</evidence>
<accession>A0A5N7BV72</accession>
<keyword evidence="1" id="KW-0521">NADP</keyword>
<evidence type="ECO:0000256" key="1">
    <source>
        <dbReference type="ARBA" id="ARBA00022857"/>
    </source>
</evidence>
<dbReference type="PRINTS" id="PR00080">
    <property type="entry name" value="SDRFAMILY"/>
</dbReference>
<dbReference type="PANTHER" id="PTHR43639:SF5">
    <property type="entry name" value="OXIDOREDUCTASE, SHORT-CHAIN DEHYDROGENASE_REDUCTASE FAMILY (AFU_ORTHOLOGUE AFUA_6G09140)"/>
    <property type="match status" value="1"/>
</dbReference>
<dbReference type="SUPFAM" id="SSF51735">
    <property type="entry name" value="NAD(P)-binding Rossmann-fold domains"/>
    <property type="match status" value="1"/>
</dbReference>